<gene>
    <name evidence="1" type="ORF">C7R93_29850</name>
</gene>
<dbReference type="AlphaFoldDB" id="A0A2P7UER8"/>
<comment type="caution">
    <text evidence="1">The sequence shown here is derived from an EMBL/GenBank/DDBJ whole genome shotgun (WGS) entry which is preliminary data.</text>
</comment>
<dbReference type="Proteomes" id="UP000240419">
    <property type="component" value="Unassembled WGS sequence"/>
</dbReference>
<dbReference type="RefSeq" id="WP_106842176.1">
    <property type="nucleotide sequence ID" value="NZ_JBCNIW010000074.1"/>
</dbReference>
<keyword evidence="2" id="KW-1185">Reference proteome</keyword>
<organism evidence="1 2">
    <name type="scientific">Brevibacillus fortis</name>
    <dbReference type="NCBI Taxonomy" id="2126352"/>
    <lineage>
        <taxon>Bacteria</taxon>
        <taxon>Bacillati</taxon>
        <taxon>Bacillota</taxon>
        <taxon>Bacilli</taxon>
        <taxon>Bacillales</taxon>
        <taxon>Paenibacillaceae</taxon>
        <taxon>Brevibacillus</taxon>
    </lineage>
</organism>
<evidence type="ECO:0000313" key="2">
    <source>
        <dbReference type="Proteomes" id="UP000240419"/>
    </source>
</evidence>
<protein>
    <submittedName>
        <fullName evidence="1">Uncharacterized protein</fullName>
    </submittedName>
</protein>
<name>A0A2P7UER8_9BACL</name>
<dbReference type="EMBL" id="PXZM01000084">
    <property type="protein sequence ID" value="PSJ85465.1"/>
    <property type="molecule type" value="Genomic_DNA"/>
</dbReference>
<accession>A0A2P7UER8</accession>
<dbReference type="OrthoDB" id="676560at2"/>
<reference evidence="1 2" key="1">
    <citation type="submission" date="2018-03" db="EMBL/GenBank/DDBJ databases">
        <title>Brevisbacillus phylogenomics.</title>
        <authorList>
            <person name="Dunlap C."/>
        </authorList>
    </citation>
    <scope>NUCLEOTIDE SEQUENCE [LARGE SCALE GENOMIC DNA]</scope>
    <source>
        <strain evidence="1 2">NRRL NRS-1210</strain>
    </source>
</reference>
<evidence type="ECO:0000313" key="1">
    <source>
        <dbReference type="EMBL" id="PSJ85465.1"/>
    </source>
</evidence>
<sequence>MDSMEQEFESRAIVRHNLLLFTALDAITVIKRCEELKKKIHGIDAFRLKEQYIQPVMEESIDYSNTPDNWADAVQFIKTRLNKNLVFEIVYD</sequence>
<proteinExistence type="predicted"/>